<reference evidence="4 5" key="1">
    <citation type="submission" date="2020-07" db="EMBL/GenBank/DDBJ databases">
        <title>MOT database genomes.</title>
        <authorList>
            <person name="Joseph S."/>
            <person name="Aduse-Opoku J."/>
            <person name="Hashim A."/>
            <person name="Wade W."/>
            <person name="Curtis M."/>
        </authorList>
    </citation>
    <scope>NUCLEOTIDE SEQUENCE [LARGE SCALE GENOMIC DNA]</scope>
    <source>
        <strain evidence="4 5">DSM 100099</strain>
    </source>
</reference>
<dbReference type="Gene3D" id="3.30.70.360">
    <property type="match status" value="1"/>
</dbReference>
<dbReference type="Pfam" id="PF01546">
    <property type="entry name" value="Peptidase_M20"/>
    <property type="match status" value="1"/>
</dbReference>
<dbReference type="PIRSF" id="PIRSF005962">
    <property type="entry name" value="Pept_M20D_amidohydro"/>
    <property type="match status" value="1"/>
</dbReference>
<dbReference type="Proteomes" id="UP000561011">
    <property type="component" value="Unassembled WGS sequence"/>
</dbReference>
<dbReference type="InterPro" id="IPR011650">
    <property type="entry name" value="Peptidase_M20_dimer"/>
</dbReference>
<feature type="binding site" evidence="2">
    <location>
        <position position="102"/>
    </location>
    <ligand>
        <name>Mn(2+)</name>
        <dbReference type="ChEBI" id="CHEBI:29035"/>
        <label>2</label>
    </ligand>
</feature>
<evidence type="ECO:0000313" key="5">
    <source>
        <dbReference type="Proteomes" id="UP000561011"/>
    </source>
</evidence>
<dbReference type="AlphaFoldDB" id="A0A853EYI0"/>
<keyword evidence="2" id="KW-0464">Manganese</keyword>
<evidence type="ECO:0000259" key="3">
    <source>
        <dbReference type="Pfam" id="PF07687"/>
    </source>
</evidence>
<dbReference type="GO" id="GO:0050118">
    <property type="term" value="F:N-acetyldiaminopimelate deacetylase activity"/>
    <property type="evidence" value="ECO:0007669"/>
    <property type="project" value="UniProtKB-ARBA"/>
</dbReference>
<dbReference type="SUPFAM" id="SSF55031">
    <property type="entry name" value="Bacterial exopeptidase dimerisation domain"/>
    <property type="match status" value="1"/>
</dbReference>
<keyword evidence="2" id="KW-0479">Metal-binding</keyword>
<keyword evidence="1 4" id="KW-0378">Hydrolase</keyword>
<dbReference type="FunFam" id="3.30.70.360:FF:000001">
    <property type="entry name" value="N-acetyldiaminopimelate deacetylase"/>
    <property type="match status" value="1"/>
</dbReference>
<gene>
    <name evidence="4" type="ORF">HZZ10_14175</name>
</gene>
<feature type="binding site" evidence="2">
    <location>
        <position position="163"/>
    </location>
    <ligand>
        <name>Mn(2+)</name>
        <dbReference type="ChEBI" id="CHEBI:29035"/>
        <label>2</label>
    </ligand>
</feature>
<dbReference type="GO" id="GO:0046872">
    <property type="term" value="F:metal ion binding"/>
    <property type="evidence" value="ECO:0007669"/>
    <property type="project" value="UniProtKB-KW"/>
</dbReference>
<evidence type="ECO:0000256" key="2">
    <source>
        <dbReference type="PIRSR" id="PIRSR005962-1"/>
    </source>
</evidence>
<organism evidence="4 5">
    <name type="scientific">Sanguibacter inulinus</name>
    <dbReference type="NCBI Taxonomy" id="60922"/>
    <lineage>
        <taxon>Bacteria</taxon>
        <taxon>Bacillati</taxon>
        <taxon>Actinomycetota</taxon>
        <taxon>Actinomycetes</taxon>
        <taxon>Micrococcales</taxon>
        <taxon>Sanguibacteraceae</taxon>
        <taxon>Sanguibacter</taxon>
    </lineage>
</organism>
<dbReference type="PANTHER" id="PTHR11014">
    <property type="entry name" value="PEPTIDASE M20 FAMILY MEMBER"/>
    <property type="match status" value="1"/>
</dbReference>
<accession>A0A853EYI0</accession>
<dbReference type="InterPro" id="IPR036264">
    <property type="entry name" value="Bact_exopeptidase_dim_dom"/>
</dbReference>
<sequence>MVIDLESVYRDLHTHPELGFAETRTAQVAAGHLRDLGLTVTTGVGGTGVVGVLENGEGPVVALRADMDGLPVEERTGLDYASTVRAVGPDGTDVPVMHACGHDMHVTCLLGAVEDLVTRRGTWSGTLVAVVQPAEELVAGAQAMVDDGLVERFPKPDVVLGQHVAPLPAGIVGLRPGPTMAGSDSVTVTFHGRGGHGSRPQTTVDPLLTACHAVVRLQSIVSRESEPGEIVVVSVGAIHAGSADNVVPAEATLSINVRTVSDQSRTRVLTAVRRIVEAEAAAAGMTTPPTVVESKHAPATINDEAATARVRATFVETFGEHAVIDPGTVTGSEDVGAIATAAGAPLVFWFFGGADPAAFAAAAAAGTLDSDIPSNHSPFFAPVVQPTLDVGVAALSAAAREWFAR</sequence>
<comment type="caution">
    <text evidence="4">The sequence shown here is derived from an EMBL/GenBank/DDBJ whole genome shotgun (WGS) entry which is preliminary data.</text>
</comment>
<keyword evidence="5" id="KW-1185">Reference proteome</keyword>
<evidence type="ECO:0000256" key="1">
    <source>
        <dbReference type="ARBA" id="ARBA00022801"/>
    </source>
</evidence>
<dbReference type="InterPro" id="IPR002933">
    <property type="entry name" value="Peptidase_M20"/>
</dbReference>
<dbReference type="RefSeq" id="WP_179913992.1">
    <property type="nucleotide sequence ID" value="NZ_JACBYE010000040.1"/>
</dbReference>
<dbReference type="GO" id="GO:0019877">
    <property type="term" value="P:diaminopimelate biosynthetic process"/>
    <property type="evidence" value="ECO:0007669"/>
    <property type="project" value="UniProtKB-ARBA"/>
</dbReference>
<name>A0A853EYI0_9MICO</name>
<dbReference type="PANTHER" id="PTHR11014:SF63">
    <property type="entry name" value="METALLOPEPTIDASE, PUTATIVE (AFU_ORTHOLOGUE AFUA_6G09600)-RELATED"/>
    <property type="match status" value="1"/>
</dbReference>
<feature type="binding site" evidence="2">
    <location>
        <position position="100"/>
    </location>
    <ligand>
        <name>Mn(2+)</name>
        <dbReference type="ChEBI" id="CHEBI:29035"/>
        <label>2</label>
    </ligand>
</feature>
<proteinExistence type="predicted"/>
<dbReference type="Pfam" id="PF07687">
    <property type="entry name" value="M20_dimer"/>
    <property type="match status" value="1"/>
</dbReference>
<evidence type="ECO:0000313" key="4">
    <source>
        <dbReference type="EMBL" id="NYS94662.1"/>
    </source>
</evidence>
<comment type="cofactor">
    <cofactor evidence="2">
        <name>Mn(2+)</name>
        <dbReference type="ChEBI" id="CHEBI:29035"/>
    </cofactor>
    <text evidence="2">The Mn(2+) ion enhances activity.</text>
</comment>
<dbReference type="NCBIfam" id="TIGR01891">
    <property type="entry name" value="amidohydrolases"/>
    <property type="match status" value="1"/>
</dbReference>
<protein>
    <submittedName>
        <fullName evidence="4">Amidohydrolase</fullName>
    </submittedName>
</protein>
<feature type="domain" description="Peptidase M20 dimerisation" evidence="3">
    <location>
        <begin position="182"/>
        <end position="281"/>
    </location>
</feature>
<dbReference type="EMBL" id="JACBYE010000040">
    <property type="protein sequence ID" value="NYS94662.1"/>
    <property type="molecule type" value="Genomic_DNA"/>
</dbReference>
<dbReference type="SUPFAM" id="SSF53187">
    <property type="entry name" value="Zn-dependent exopeptidases"/>
    <property type="match status" value="1"/>
</dbReference>
<dbReference type="InterPro" id="IPR017439">
    <property type="entry name" value="Amidohydrolase"/>
</dbReference>
<feature type="binding site" evidence="2">
    <location>
        <position position="136"/>
    </location>
    <ligand>
        <name>Mn(2+)</name>
        <dbReference type="ChEBI" id="CHEBI:29035"/>
        <label>2</label>
    </ligand>
</feature>
<dbReference type="Gene3D" id="3.40.630.10">
    <property type="entry name" value="Zn peptidases"/>
    <property type="match status" value="1"/>
</dbReference>